<accession>A0A3A4KFD2</accession>
<evidence type="ECO:0000313" key="2">
    <source>
        <dbReference type="Proteomes" id="UP000266677"/>
    </source>
</evidence>
<keyword evidence="2" id="KW-1185">Reference proteome</keyword>
<protein>
    <submittedName>
        <fullName evidence="1">Uncharacterized protein</fullName>
    </submittedName>
</protein>
<sequence>MVPPLPLSDIAAADLLSMADVAVLAHVPASTLSRLWQDASWLDRVSGATLQQLIAAVPKVAGYVRMRSHAAHLGSVLRVCDESGLELRHDRLGEVVGEGGAVHCLATALAAAAGIMRMDRHCATSHLARCWGVRQSEALDMVMAAPPDGVLAEPIRLIEQASQLIDIIDTGANSLHTTVGHGILVHKMTKLTGTVPREVLPAAAERASAFAYRSSVVGLLMATNDFDVAVAYQRRLMANPLLRRNELWSLATFCGDIPQSSDFALAAGRGMRRTAAEVTTDVLDLNEAYLQYLVSAAIPVVLEYDSSFGSARDTLVHALGERLERGIVDKQLRAACASLLKSVQ</sequence>
<name>A0A3A4KFD2_9NOCA</name>
<organism evidence="1 2">
    <name type="scientific">Nocardia panacis</name>
    <dbReference type="NCBI Taxonomy" id="2340916"/>
    <lineage>
        <taxon>Bacteria</taxon>
        <taxon>Bacillati</taxon>
        <taxon>Actinomycetota</taxon>
        <taxon>Actinomycetes</taxon>
        <taxon>Mycobacteriales</taxon>
        <taxon>Nocardiaceae</taxon>
        <taxon>Nocardia</taxon>
    </lineage>
</organism>
<evidence type="ECO:0000313" key="1">
    <source>
        <dbReference type="EMBL" id="RJO77679.1"/>
    </source>
</evidence>
<gene>
    <name evidence="1" type="ORF">D5S18_08070</name>
</gene>
<dbReference type="Proteomes" id="UP000266677">
    <property type="component" value="Unassembled WGS sequence"/>
</dbReference>
<proteinExistence type="predicted"/>
<comment type="caution">
    <text evidence="1">The sequence shown here is derived from an EMBL/GenBank/DDBJ whole genome shotgun (WGS) entry which is preliminary data.</text>
</comment>
<dbReference type="AlphaFoldDB" id="A0A3A4KFD2"/>
<reference evidence="1 2" key="1">
    <citation type="submission" date="2018-09" db="EMBL/GenBank/DDBJ databases">
        <title>YIM PH21274 draft genome.</title>
        <authorList>
            <person name="Miao C."/>
        </authorList>
    </citation>
    <scope>NUCLEOTIDE SEQUENCE [LARGE SCALE GENOMIC DNA]</scope>
    <source>
        <strain evidence="1 2">YIM PH 21724</strain>
    </source>
</reference>
<dbReference type="EMBL" id="QZFU01000015">
    <property type="protein sequence ID" value="RJO77679.1"/>
    <property type="molecule type" value="Genomic_DNA"/>
</dbReference>